<feature type="transmembrane region" description="Helical" evidence="1">
    <location>
        <begin position="7"/>
        <end position="25"/>
    </location>
</feature>
<keyword evidence="3" id="KW-1185">Reference proteome</keyword>
<accession>A0ABY4EPG4</accession>
<gene>
    <name evidence="2" type="ORF">MUN89_07440</name>
</gene>
<protein>
    <submittedName>
        <fullName evidence="2">Uncharacterized protein</fullName>
    </submittedName>
</protein>
<proteinExistence type="predicted"/>
<organism evidence="2 3">
    <name type="scientific">Halobacillus salinarum</name>
    <dbReference type="NCBI Taxonomy" id="2932257"/>
    <lineage>
        <taxon>Bacteria</taxon>
        <taxon>Bacillati</taxon>
        <taxon>Bacillota</taxon>
        <taxon>Bacilli</taxon>
        <taxon>Bacillales</taxon>
        <taxon>Bacillaceae</taxon>
        <taxon>Halobacillus</taxon>
    </lineage>
</organism>
<keyword evidence="1" id="KW-1133">Transmembrane helix</keyword>
<keyword evidence="1" id="KW-0812">Transmembrane</keyword>
<dbReference type="RefSeq" id="WP_244712595.1">
    <property type="nucleotide sequence ID" value="NZ_CP095073.1"/>
</dbReference>
<dbReference type="EMBL" id="CP095073">
    <property type="protein sequence ID" value="UOQ45753.1"/>
    <property type="molecule type" value="Genomic_DNA"/>
</dbReference>
<keyword evidence="1" id="KW-0472">Membrane</keyword>
<feature type="transmembrane region" description="Helical" evidence="1">
    <location>
        <begin position="63"/>
        <end position="81"/>
    </location>
</feature>
<evidence type="ECO:0000313" key="3">
    <source>
        <dbReference type="Proteomes" id="UP000831787"/>
    </source>
</evidence>
<dbReference type="Proteomes" id="UP000831787">
    <property type="component" value="Chromosome"/>
</dbReference>
<sequence length="82" mass="9348">MNRQTLHLFMAIGYIGLLLIALSVVKHVAGPGSQGLSIFGIIFLLTYLRFLEKSLGIPEKSFWISKALFIVVFTVFAFWFYF</sequence>
<reference evidence="2 3" key="1">
    <citation type="submission" date="2022-04" db="EMBL/GenBank/DDBJ databases">
        <title>Halobacillus sp. isolated from saltern.</title>
        <authorList>
            <person name="Won M."/>
            <person name="Lee C.-M."/>
            <person name="Woen H.-Y."/>
            <person name="Kwon S.-W."/>
        </authorList>
    </citation>
    <scope>NUCLEOTIDE SEQUENCE [LARGE SCALE GENOMIC DNA]</scope>
    <source>
        <strain evidence="2 3">SSBR10-3</strain>
    </source>
</reference>
<evidence type="ECO:0000256" key="1">
    <source>
        <dbReference type="SAM" id="Phobius"/>
    </source>
</evidence>
<evidence type="ECO:0000313" key="2">
    <source>
        <dbReference type="EMBL" id="UOQ45753.1"/>
    </source>
</evidence>
<name>A0ABY4EPG4_9BACI</name>
<feature type="transmembrane region" description="Helical" evidence="1">
    <location>
        <begin position="31"/>
        <end position="51"/>
    </location>
</feature>